<reference evidence="1" key="1">
    <citation type="submission" date="2007-11" db="EMBL/GenBank/DDBJ databases">
        <authorList>
            <person name="Fulton L."/>
            <person name="Clifton S."/>
            <person name="Fulton B."/>
            <person name="Xu J."/>
            <person name="Minx P."/>
            <person name="Pepin K.H."/>
            <person name="Johnson M."/>
            <person name="Thiruvilangam P."/>
            <person name="Bhonagiri V."/>
            <person name="Nash W.E."/>
            <person name="Mardis E.R."/>
            <person name="Wilson R.K."/>
        </authorList>
    </citation>
    <scope>NUCLEOTIDE SEQUENCE [LARGE SCALE GENOMIC DNA]</scope>
    <source>
        <strain evidence="1">DSM 17241</strain>
    </source>
</reference>
<evidence type="ECO:0000313" key="1">
    <source>
        <dbReference type="EMBL" id="EDS12495.1"/>
    </source>
</evidence>
<keyword evidence="2" id="KW-1185">Reference proteome</keyword>
<dbReference type="AlphaFoldDB" id="B0P7J2"/>
<evidence type="ECO:0000313" key="2">
    <source>
        <dbReference type="Proteomes" id="UP000003803"/>
    </source>
</evidence>
<dbReference type="Proteomes" id="UP000003803">
    <property type="component" value="Unassembled WGS sequence"/>
</dbReference>
<proteinExistence type="predicted"/>
<name>B0P7J2_9FIRM</name>
<gene>
    <name evidence="1" type="ORF">ANACOL_00727</name>
</gene>
<reference evidence="1" key="2">
    <citation type="submission" date="2013-09" db="EMBL/GenBank/DDBJ databases">
        <title>Draft genome sequence of Anaerotruncus colihominis(DSM 17241).</title>
        <authorList>
            <person name="Sudarsanam P."/>
            <person name="Ley R."/>
            <person name="Guruge J."/>
            <person name="Turnbaugh P.J."/>
            <person name="Mahowald M."/>
            <person name="Liep D."/>
            <person name="Gordon J."/>
        </authorList>
    </citation>
    <scope>NUCLEOTIDE SEQUENCE</scope>
    <source>
        <strain evidence="1">DSM 17241</strain>
    </source>
</reference>
<accession>B0P7J2</accession>
<comment type="caution">
    <text evidence="1">The sequence shown here is derived from an EMBL/GenBank/DDBJ whole genome shotgun (WGS) entry which is preliminary data.</text>
</comment>
<protein>
    <submittedName>
        <fullName evidence="1">Uncharacterized protein</fullName>
    </submittedName>
</protein>
<organism evidence="1 2">
    <name type="scientific">Anaerotruncus colihominis DSM 17241</name>
    <dbReference type="NCBI Taxonomy" id="445972"/>
    <lineage>
        <taxon>Bacteria</taxon>
        <taxon>Bacillati</taxon>
        <taxon>Bacillota</taxon>
        <taxon>Clostridia</taxon>
        <taxon>Eubacteriales</taxon>
        <taxon>Oscillospiraceae</taxon>
        <taxon>Anaerotruncus</taxon>
    </lineage>
</organism>
<dbReference type="HOGENOM" id="CLU_2930978_0_0_9"/>
<dbReference type="EMBL" id="ABGD02000006">
    <property type="protein sequence ID" value="EDS12495.1"/>
    <property type="molecule type" value="Genomic_DNA"/>
</dbReference>
<sequence length="60" mass="6917">MLKFRKKRRTYAVQASVRGTLHAPKKYIQYPYKYSTIGNGQYSLPALRTARANVRLSRAA</sequence>